<accession>A0ABQ8IVI1</accession>
<sequence>MFLVSINEKNENEMKKTLDLIEFGLFMRIDVSSAKHVQMLSNQLILDDATVMMIKSNQIK</sequence>
<gene>
    <name evidence="1" type="ORF">DERP_008522</name>
</gene>
<dbReference type="EMBL" id="NJHN03000112">
    <property type="protein sequence ID" value="KAH9414323.1"/>
    <property type="molecule type" value="Genomic_DNA"/>
</dbReference>
<evidence type="ECO:0000313" key="2">
    <source>
        <dbReference type="Proteomes" id="UP000887458"/>
    </source>
</evidence>
<organism evidence="1 2">
    <name type="scientific">Dermatophagoides pteronyssinus</name>
    <name type="common">European house dust mite</name>
    <dbReference type="NCBI Taxonomy" id="6956"/>
    <lineage>
        <taxon>Eukaryota</taxon>
        <taxon>Metazoa</taxon>
        <taxon>Ecdysozoa</taxon>
        <taxon>Arthropoda</taxon>
        <taxon>Chelicerata</taxon>
        <taxon>Arachnida</taxon>
        <taxon>Acari</taxon>
        <taxon>Acariformes</taxon>
        <taxon>Sarcoptiformes</taxon>
        <taxon>Astigmata</taxon>
        <taxon>Psoroptidia</taxon>
        <taxon>Analgoidea</taxon>
        <taxon>Pyroglyphidae</taxon>
        <taxon>Dermatophagoidinae</taxon>
        <taxon>Dermatophagoides</taxon>
    </lineage>
</organism>
<name>A0ABQ8IVI1_DERPT</name>
<keyword evidence="2" id="KW-1185">Reference proteome</keyword>
<comment type="caution">
    <text evidence="1">The sequence shown here is derived from an EMBL/GenBank/DDBJ whole genome shotgun (WGS) entry which is preliminary data.</text>
</comment>
<proteinExistence type="predicted"/>
<protein>
    <submittedName>
        <fullName evidence="1">Uncharacterized protein</fullName>
    </submittedName>
</protein>
<reference evidence="1 2" key="2">
    <citation type="journal article" date="2022" name="Mol. Biol. Evol.">
        <title>Comparative Genomics Reveals Insights into the Divergent Evolution of Astigmatic Mites and Household Pest Adaptations.</title>
        <authorList>
            <person name="Xiong Q."/>
            <person name="Wan A.T."/>
            <person name="Liu X."/>
            <person name="Fung C.S."/>
            <person name="Xiao X."/>
            <person name="Malainual N."/>
            <person name="Hou J."/>
            <person name="Wang L."/>
            <person name="Wang M."/>
            <person name="Yang K.Y."/>
            <person name="Cui Y."/>
            <person name="Leung E.L."/>
            <person name="Nong W."/>
            <person name="Shin S.K."/>
            <person name="Au S.W."/>
            <person name="Jeong K.Y."/>
            <person name="Chew F.T."/>
            <person name="Hui J.H."/>
            <person name="Leung T.F."/>
            <person name="Tungtrongchitr A."/>
            <person name="Zhong N."/>
            <person name="Liu Z."/>
            <person name="Tsui S.K."/>
        </authorList>
    </citation>
    <scope>NUCLEOTIDE SEQUENCE [LARGE SCALE GENOMIC DNA]</scope>
    <source>
        <strain evidence="1">Derp</strain>
    </source>
</reference>
<evidence type="ECO:0000313" key="1">
    <source>
        <dbReference type="EMBL" id="KAH9414323.1"/>
    </source>
</evidence>
<reference evidence="1 2" key="1">
    <citation type="journal article" date="2018" name="J. Allergy Clin. Immunol.">
        <title>High-quality assembly of Dermatophagoides pteronyssinus genome and transcriptome reveals a wide range of novel allergens.</title>
        <authorList>
            <person name="Liu X.Y."/>
            <person name="Yang K.Y."/>
            <person name="Wang M.Q."/>
            <person name="Kwok J.S."/>
            <person name="Zeng X."/>
            <person name="Yang Z."/>
            <person name="Xiao X.J."/>
            <person name="Lau C.P."/>
            <person name="Li Y."/>
            <person name="Huang Z.M."/>
            <person name="Ba J.G."/>
            <person name="Yim A.K."/>
            <person name="Ouyang C.Y."/>
            <person name="Ngai S.M."/>
            <person name="Chan T.F."/>
            <person name="Leung E.L."/>
            <person name="Liu L."/>
            <person name="Liu Z.G."/>
            <person name="Tsui S.K."/>
        </authorList>
    </citation>
    <scope>NUCLEOTIDE SEQUENCE [LARGE SCALE GENOMIC DNA]</scope>
    <source>
        <strain evidence="1">Derp</strain>
    </source>
</reference>
<dbReference type="Proteomes" id="UP000887458">
    <property type="component" value="Unassembled WGS sequence"/>
</dbReference>